<organism evidence="2 3">
    <name type="scientific">Sphingorhabdus buctiana</name>
    <dbReference type="NCBI Taxonomy" id="1508805"/>
    <lineage>
        <taxon>Bacteria</taxon>
        <taxon>Pseudomonadati</taxon>
        <taxon>Pseudomonadota</taxon>
        <taxon>Alphaproteobacteria</taxon>
        <taxon>Sphingomonadales</taxon>
        <taxon>Sphingomonadaceae</taxon>
        <taxon>Sphingorhabdus</taxon>
    </lineage>
</organism>
<protein>
    <submittedName>
        <fullName evidence="2">Uncharacterized protein</fullName>
    </submittedName>
</protein>
<name>A0ABW4ME77_9SPHN</name>
<evidence type="ECO:0000256" key="1">
    <source>
        <dbReference type="SAM" id="MobiDB-lite"/>
    </source>
</evidence>
<evidence type="ECO:0000313" key="2">
    <source>
        <dbReference type="EMBL" id="MFD1767210.1"/>
    </source>
</evidence>
<proteinExistence type="predicted"/>
<dbReference type="Proteomes" id="UP001597215">
    <property type="component" value="Unassembled WGS sequence"/>
</dbReference>
<sequence length="60" mass="6745">MASRFQYLESTNPATGGVGSQTRRVQQLRRSARRDELGELSENGLIPARRRSPKISESDQ</sequence>
<dbReference type="RefSeq" id="WP_381514329.1">
    <property type="nucleotide sequence ID" value="NZ_JBHUEL010000009.1"/>
</dbReference>
<dbReference type="EMBL" id="JBHUEL010000009">
    <property type="protein sequence ID" value="MFD1767210.1"/>
    <property type="molecule type" value="Genomic_DNA"/>
</dbReference>
<gene>
    <name evidence="2" type="ORF">ACFSAG_10195</name>
</gene>
<reference evidence="3" key="1">
    <citation type="journal article" date="2019" name="Int. J. Syst. Evol. Microbiol.">
        <title>The Global Catalogue of Microorganisms (GCM) 10K type strain sequencing project: providing services to taxonomists for standard genome sequencing and annotation.</title>
        <authorList>
            <consortium name="The Broad Institute Genomics Platform"/>
            <consortium name="The Broad Institute Genome Sequencing Center for Infectious Disease"/>
            <person name="Wu L."/>
            <person name="Ma J."/>
        </authorList>
    </citation>
    <scope>NUCLEOTIDE SEQUENCE [LARGE SCALE GENOMIC DNA]</scope>
    <source>
        <strain evidence="3">CGMCC 1.12449</strain>
    </source>
</reference>
<accession>A0ABW4ME77</accession>
<comment type="caution">
    <text evidence="2">The sequence shown here is derived from an EMBL/GenBank/DDBJ whole genome shotgun (WGS) entry which is preliminary data.</text>
</comment>
<keyword evidence="3" id="KW-1185">Reference proteome</keyword>
<evidence type="ECO:0000313" key="3">
    <source>
        <dbReference type="Proteomes" id="UP001597215"/>
    </source>
</evidence>
<feature type="region of interest" description="Disordered" evidence="1">
    <location>
        <begin position="1"/>
        <end position="60"/>
    </location>
</feature>